<protein>
    <submittedName>
        <fullName evidence="1">LAGLIDADG homing endonuclease</fullName>
    </submittedName>
</protein>
<evidence type="ECO:0000313" key="2">
    <source>
        <dbReference type="Proteomes" id="UP000012065"/>
    </source>
</evidence>
<reference evidence="1 2" key="1">
    <citation type="journal article" date="2013" name="J. Biotechnol.">
        <title>Establishment and interpretation of the genome sequence of the phytopathogenic fungus Rhizoctonia solani AG1-IB isolate 7/3/14.</title>
        <authorList>
            <person name="Wibberg D.W."/>
            <person name="Jelonek L.J."/>
            <person name="Rupp O.R."/>
            <person name="Hennig M.H."/>
            <person name="Eikmeyer F.E."/>
            <person name="Goesmann A.G."/>
            <person name="Hartmann A.H."/>
            <person name="Borriss R.B."/>
            <person name="Grosch R.G."/>
            <person name="Puehler A.P."/>
            <person name="Schlueter A.S."/>
        </authorList>
    </citation>
    <scope>NUCLEOTIDE SEQUENCE [LARGE SCALE GENOMIC DNA]</scope>
    <source>
        <strain evidence="2">AG1-IB / isolate 7/3/14</strain>
    </source>
</reference>
<dbReference type="Proteomes" id="UP000012065">
    <property type="component" value="Mitochondrion MT"/>
</dbReference>
<keyword evidence="1" id="KW-0255">Endonuclease</keyword>
<evidence type="ECO:0000313" key="1">
    <source>
        <dbReference type="EMBL" id="CCO27446.1"/>
    </source>
</evidence>
<accession>M5BL19</accession>
<gene>
    <name evidence="1" type="ORF">BN14_13013</name>
</gene>
<name>M5BL19_THACB</name>
<dbReference type="GO" id="GO:0004519">
    <property type="term" value="F:endonuclease activity"/>
    <property type="evidence" value="ECO:0007669"/>
    <property type="project" value="UniProtKB-KW"/>
</dbReference>
<keyword evidence="1" id="KW-0540">Nuclease</keyword>
<dbReference type="EMBL" id="HF546977">
    <property type="protein sequence ID" value="CCO27446.1"/>
    <property type="molecule type" value="Genomic_DNA"/>
</dbReference>
<dbReference type="AlphaFoldDB" id="M5BL19"/>
<proteinExistence type="predicted"/>
<sequence length="84" mass="9575">MMGQRSSQKVSVKEIALMLDNKSNGLDIDIDRIEAIISNMNSRRSFLEKWTYLSKSLLTALNPHWLQAFIDAEGSFQFGIGRKL</sequence>
<keyword evidence="1" id="KW-0378">Hydrolase</keyword>
<organism evidence="1 2">
    <name type="scientific">Thanatephorus cucumeris (strain AG1-IB / isolate 7/3/14)</name>
    <name type="common">Lettuce bottom rot fungus</name>
    <name type="synonym">Rhizoctonia solani</name>
    <dbReference type="NCBI Taxonomy" id="1108050"/>
    <lineage>
        <taxon>Eukaryota</taxon>
        <taxon>Fungi</taxon>
        <taxon>Dikarya</taxon>
        <taxon>Basidiomycota</taxon>
        <taxon>Agaricomycotina</taxon>
        <taxon>Agaricomycetes</taxon>
        <taxon>Cantharellales</taxon>
        <taxon>Ceratobasidiaceae</taxon>
        <taxon>Rhizoctonia</taxon>
        <taxon>Rhizoctonia solani AG-1</taxon>
    </lineage>
</organism>
<keyword evidence="1" id="KW-0496">Mitochondrion</keyword>
<geneLocation type="mitochondrion" evidence="1"/>